<dbReference type="Gene3D" id="3.30.360.90">
    <property type="match status" value="1"/>
</dbReference>
<feature type="domain" description="Tail sheath protein subtilisin-like" evidence="2">
    <location>
        <begin position="186"/>
        <end position="328"/>
    </location>
</feature>
<sequence length="436" mass="47324">MALGGGTFVTQNKILPGAYINFVSLASASATLSDRGTVTMPLMLDWGNESGVFEVTNGDFQKSTMKLFGYAYTDDKMKGLRDLFKKAKTLYAYRLNGGGKKASNTFATAKYSGTRGNDLKIVIQKNADNDSLFDVSTYMGLSKVDAQTVDKVSALTDNDYVAFKKDATLAVTASTPLTGGENGAGTSDAYQTYLDKIEPYAFNSMGVVTTDKATKSLFASFNKRMRDEVGKKFQLVLYQYKEADYMGTISVKNKVLDDGADEASLVYWVTGAAGGCEVNKSNQNVIYDGEFTPDLNYTQAELEKAIKAGEFTFHNVNGVPRVLDDINTMVSTTDTCGDIFKDNQTIRVIDQIANDTAVLFATKYLGAVPNDAAGRTSFWADLVKLHNELQKIRAIEDFKDSDITVAQGDTKKSVVTSGAISVINAMGKLYMSVCVS</sequence>
<dbReference type="Proteomes" id="UP000095649">
    <property type="component" value="Unassembled WGS sequence"/>
</dbReference>
<evidence type="ECO:0000259" key="4">
    <source>
        <dbReference type="Pfam" id="PF17482"/>
    </source>
</evidence>
<name>A0A173SE96_9FIRM</name>
<dbReference type="InterPro" id="IPR035089">
    <property type="entry name" value="Phage_sheath_subtilisin"/>
</dbReference>
<dbReference type="OrthoDB" id="89060at2"/>
<feature type="domain" description="Tail sheath protein Gp18-like" evidence="5">
    <location>
        <begin position="35"/>
        <end position="95"/>
    </location>
</feature>
<proteinExistence type="inferred from homology"/>
<dbReference type="InterPro" id="IPR020287">
    <property type="entry name" value="Tail_sheath_C"/>
</dbReference>
<dbReference type="Pfam" id="PF17482">
    <property type="entry name" value="Phage_sheath_1C"/>
    <property type="match status" value="1"/>
</dbReference>
<evidence type="ECO:0000313" key="7">
    <source>
        <dbReference type="Proteomes" id="UP000095649"/>
    </source>
</evidence>
<evidence type="ECO:0000313" key="6">
    <source>
        <dbReference type="EMBL" id="CUM88560.1"/>
    </source>
</evidence>
<dbReference type="Gene3D" id="3.30.1370.220">
    <property type="match status" value="1"/>
</dbReference>
<dbReference type="InterPro" id="IPR035326">
    <property type="entry name" value="Beta_sandwich_Seath"/>
</dbReference>
<dbReference type="Gene3D" id="3.30.1490.360">
    <property type="match status" value="1"/>
</dbReference>
<feature type="domain" description="Phage tail sheath protein-like beta-sandwich" evidence="3">
    <location>
        <begin position="100"/>
        <end position="182"/>
    </location>
</feature>
<dbReference type="Gene3D" id="3.40.50.11790">
    <property type="match status" value="1"/>
</dbReference>
<dbReference type="AlphaFoldDB" id="A0A173SE96"/>
<evidence type="ECO:0000259" key="3">
    <source>
        <dbReference type="Pfam" id="PF17481"/>
    </source>
</evidence>
<dbReference type="Pfam" id="PF04984">
    <property type="entry name" value="Phage_sheath_1"/>
    <property type="match status" value="1"/>
</dbReference>
<comment type="similarity">
    <text evidence="1">Belongs to the myoviridae tail sheath protein family.</text>
</comment>
<reference evidence="6 7" key="1">
    <citation type="submission" date="2015-09" db="EMBL/GenBank/DDBJ databases">
        <authorList>
            <consortium name="Pathogen Informatics"/>
        </authorList>
    </citation>
    <scope>NUCLEOTIDE SEQUENCE [LARGE SCALE GENOMIC DNA]</scope>
    <source>
        <strain evidence="6 7">2789STDY5834970</strain>
    </source>
</reference>
<dbReference type="Pfam" id="PF22671">
    <property type="entry name" value="Gp18_domIII_N"/>
    <property type="match status" value="1"/>
</dbReference>
<accession>A0A173SE96</accession>
<evidence type="ECO:0000256" key="1">
    <source>
        <dbReference type="ARBA" id="ARBA00008005"/>
    </source>
</evidence>
<evidence type="ECO:0000259" key="2">
    <source>
        <dbReference type="Pfam" id="PF04984"/>
    </source>
</evidence>
<gene>
    <name evidence="6" type="ORF">ERS852582_00971</name>
</gene>
<dbReference type="InterPro" id="IPR054564">
    <property type="entry name" value="Gp18_domIII_N"/>
</dbReference>
<dbReference type="Gene3D" id="2.60.40.4290">
    <property type="match status" value="1"/>
</dbReference>
<protein>
    <submittedName>
        <fullName evidence="6">Phage tail sheath protein</fullName>
    </submittedName>
</protein>
<dbReference type="EMBL" id="CYXN01000005">
    <property type="protein sequence ID" value="CUM88560.1"/>
    <property type="molecule type" value="Genomic_DNA"/>
</dbReference>
<evidence type="ECO:0000259" key="5">
    <source>
        <dbReference type="Pfam" id="PF22671"/>
    </source>
</evidence>
<dbReference type="Pfam" id="PF17481">
    <property type="entry name" value="Phage_sheath_domII"/>
    <property type="match status" value="1"/>
</dbReference>
<organism evidence="6 7">
    <name type="scientific">Faecalibacterium prausnitzii</name>
    <dbReference type="NCBI Taxonomy" id="853"/>
    <lineage>
        <taxon>Bacteria</taxon>
        <taxon>Bacillati</taxon>
        <taxon>Bacillota</taxon>
        <taxon>Clostridia</taxon>
        <taxon>Eubacteriales</taxon>
        <taxon>Oscillospiraceae</taxon>
        <taxon>Faecalibacterium</taxon>
    </lineage>
</organism>
<feature type="domain" description="Tail sheath protein C-terminal" evidence="4">
    <location>
        <begin position="339"/>
        <end position="433"/>
    </location>
</feature>
<dbReference type="RefSeq" id="WP_055185575.1">
    <property type="nucleotide sequence ID" value="NZ_CYXN01000005.1"/>
</dbReference>